<dbReference type="STRING" id="1601833.SAMN05518684_10227"/>
<protein>
    <submittedName>
        <fullName evidence="1">Uncharacterized protein</fullName>
    </submittedName>
</protein>
<evidence type="ECO:0000313" key="1">
    <source>
        <dbReference type="EMBL" id="SER55002.1"/>
    </source>
</evidence>
<dbReference type="AlphaFoldDB" id="A0A1H9Q3N8"/>
<dbReference type="RefSeq" id="WP_093047374.1">
    <property type="nucleotide sequence ID" value="NZ_FOGT01000002.1"/>
</dbReference>
<evidence type="ECO:0000313" key="2">
    <source>
        <dbReference type="Proteomes" id="UP000198571"/>
    </source>
</evidence>
<dbReference type="Proteomes" id="UP000198571">
    <property type="component" value="Unassembled WGS sequence"/>
</dbReference>
<reference evidence="2" key="1">
    <citation type="submission" date="2016-10" db="EMBL/GenBank/DDBJ databases">
        <authorList>
            <person name="Varghese N."/>
            <person name="Submissions S."/>
        </authorList>
    </citation>
    <scope>NUCLEOTIDE SEQUENCE [LARGE SCALE GENOMIC DNA]</scope>
    <source>
        <strain evidence="2">S9</strain>
    </source>
</reference>
<organism evidence="1 2">
    <name type="scientific">Salipaludibacillus aurantiacus</name>
    <dbReference type="NCBI Taxonomy" id="1601833"/>
    <lineage>
        <taxon>Bacteria</taxon>
        <taxon>Bacillati</taxon>
        <taxon>Bacillota</taxon>
        <taxon>Bacilli</taxon>
        <taxon>Bacillales</taxon>
        <taxon>Bacillaceae</taxon>
    </lineage>
</organism>
<proteinExistence type="predicted"/>
<keyword evidence="2" id="KW-1185">Reference proteome</keyword>
<dbReference type="EMBL" id="FOGT01000002">
    <property type="protein sequence ID" value="SER55002.1"/>
    <property type="molecule type" value="Genomic_DNA"/>
</dbReference>
<dbReference type="OrthoDB" id="2883027at2"/>
<gene>
    <name evidence="1" type="ORF">SAMN05518684_10227</name>
</gene>
<name>A0A1H9Q3N8_9BACI</name>
<sequence>MSERKLEVWEPIENFNGSLHFKEMIYGEEGLKFIFNDNLENEFHFTYGEFRNGMFVWAVRFTEEFKRGDLVEIASEARKTAFGPDNKEWCFYKMTDSDFIGWHDQLSGPGSEAFSVEHHLFMTTQDTFEVISEYEPKVTNIKKKESNKSLRRGN</sequence>
<accession>A0A1H9Q3N8</accession>